<dbReference type="Proteomes" id="UP000595046">
    <property type="component" value="Chromosome"/>
</dbReference>
<evidence type="ECO:0000256" key="1">
    <source>
        <dbReference type="ARBA" id="ARBA00004651"/>
    </source>
</evidence>
<feature type="transmembrane region" description="Helical" evidence="11">
    <location>
        <begin position="139"/>
        <end position="164"/>
    </location>
</feature>
<dbReference type="EMBL" id="CP048882">
    <property type="protein sequence ID" value="QPP09199.1"/>
    <property type="molecule type" value="Genomic_DNA"/>
</dbReference>
<dbReference type="InterPro" id="IPR011701">
    <property type="entry name" value="MFS"/>
</dbReference>
<accession>A0A7T1TA73</accession>
<dbReference type="PANTHER" id="PTHR43045:SF1">
    <property type="entry name" value="SHIKIMATE TRANSPORTER"/>
    <property type="match status" value="1"/>
</dbReference>
<dbReference type="PROSITE" id="PS00217">
    <property type="entry name" value="SUGAR_TRANSPORT_2"/>
    <property type="match status" value="1"/>
</dbReference>
<feature type="transmembrane region" description="Helical" evidence="11">
    <location>
        <begin position="208"/>
        <end position="227"/>
    </location>
</feature>
<comment type="similarity">
    <text evidence="2">Belongs to the major facilitator superfamily. Metabolite:H+ Symporter (MHS) family (TC 2.A.1.6) family.</text>
</comment>
<evidence type="ECO:0000256" key="10">
    <source>
        <dbReference type="ARBA" id="ARBA00039918"/>
    </source>
</evidence>
<evidence type="ECO:0000256" key="9">
    <source>
        <dbReference type="ARBA" id="ARBA00037295"/>
    </source>
</evidence>
<feature type="transmembrane region" description="Helical" evidence="11">
    <location>
        <begin position="109"/>
        <end position="127"/>
    </location>
</feature>
<evidence type="ECO:0000256" key="4">
    <source>
        <dbReference type="ARBA" id="ARBA00022475"/>
    </source>
</evidence>
<dbReference type="GO" id="GO:0005886">
    <property type="term" value="C:plasma membrane"/>
    <property type="evidence" value="ECO:0007669"/>
    <property type="project" value="UniProtKB-SubCell"/>
</dbReference>
<dbReference type="Pfam" id="PF07690">
    <property type="entry name" value="MFS_1"/>
    <property type="match status" value="1"/>
</dbReference>
<feature type="transmembrane region" description="Helical" evidence="11">
    <location>
        <begin position="36"/>
        <end position="62"/>
    </location>
</feature>
<organism evidence="13 14">
    <name type="scientific">Streptomyces bathyalis</name>
    <dbReference type="NCBI Taxonomy" id="2710756"/>
    <lineage>
        <taxon>Bacteria</taxon>
        <taxon>Bacillati</taxon>
        <taxon>Actinomycetota</taxon>
        <taxon>Actinomycetes</taxon>
        <taxon>Kitasatosporales</taxon>
        <taxon>Streptomycetaceae</taxon>
        <taxon>Streptomyces</taxon>
    </lineage>
</organism>
<keyword evidence="4" id="KW-1003">Cell membrane</keyword>
<dbReference type="PROSITE" id="PS50850">
    <property type="entry name" value="MFS"/>
    <property type="match status" value="1"/>
</dbReference>
<evidence type="ECO:0000259" key="12">
    <source>
        <dbReference type="PROSITE" id="PS50850"/>
    </source>
</evidence>
<dbReference type="FunFam" id="1.20.1250.20:FF:000001">
    <property type="entry name" value="Dicarboxylate MFS transporter"/>
    <property type="match status" value="1"/>
</dbReference>
<keyword evidence="7 11" id="KW-1133">Transmembrane helix</keyword>
<dbReference type="CDD" id="cd17369">
    <property type="entry name" value="MFS_ShiA_like"/>
    <property type="match status" value="1"/>
</dbReference>
<dbReference type="InterPro" id="IPR036259">
    <property type="entry name" value="MFS_trans_sf"/>
</dbReference>
<feature type="transmembrane region" description="Helical" evidence="11">
    <location>
        <begin position="329"/>
        <end position="347"/>
    </location>
</feature>
<keyword evidence="14" id="KW-1185">Reference proteome</keyword>
<feature type="transmembrane region" description="Helical" evidence="11">
    <location>
        <begin position="176"/>
        <end position="196"/>
    </location>
</feature>
<dbReference type="InterPro" id="IPR020846">
    <property type="entry name" value="MFS_dom"/>
</dbReference>
<keyword evidence="5 11" id="KW-0812">Transmembrane</keyword>
<comment type="function">
    <text evidence="9">May be a proton symporter involved in the uptake of osmolytes such as proline and glycine betaine.</text>
</comment>
<feature type="transmembrane region" description="Helical" evidence="11">
    <location>
        <begin position="421"/>
        <end position="441"/>
    </location>
</feature>
<name>A0A7T1TA73_9ACTN</name>
<evidence type="ECO:0000256" key="7">
    <source>
        <dbReference type="ARBA" id="ARBA00022989"/>
    </source>
</evidence>
<feature type="transmembrane region" description="Helical" evidence="11">
    <location>
        <begin position="74"/>
        <end position="97"/>
    </location>
</feature>
<dbReference type="SUPFAM" id="SSF103473">
    <property type="entry name" value="MFS general substrate transporter"/>
    <property type="match status" value="1"/>
</dbReference>
<evidence type="ECO:0000256" key="6">
    <source>
        <dbReference type="ARBA" id="ARBA00022847"/>
    </source>
</evidence>
<evidence type="ECO:0000256" key="8">
    <source>
        <dbReference type="ARBA" id="ARBA00023136"/>
    </source>
</evidence>
<evidence type="ECO:0000256" key="3">
    <source>
        <dbReference type="ARBA" id="ARBA00022448"/>
    </source>
</evidence>
<protein>
    <recommendedName>
        <fullName evidence="10">Putative proline/betaine transporter</fullName>
    </recommendedName>
</protein>
<dbReference type="AlphaFoldDB" id="A0A7T1TA73"/>
<dbReference type="InterPro" id="IPR005829">
    <property type="entry name" value="Sugar_transporter_CS"/>
</dbReference>
<proteinExistence type="inferred from homology"/>
<dbReference type="GO" id="GO:0015293">
    <property type="term" value="F:symporter activity"/>
    <property type="evidence" value="ECO:0007669"/>
    <property type="project" value="UniProtKB-KW"/>
</dbReference>
<comment type="subcellular location">
    <subcellularLocation>
        <location evidence="1">Cell membrane</location>
        <topology evidence="1">Multi-pass membrane protein</topology>
    </subcellularLocation>
</comment>
<evidence type="ECO:0000313" key="14">
    <source>
        <dbReference type="Proteomes" id="UP000595046"/>
    </source>
</evidence>
<feature type="transmembrane region" description="Helical" evidence="11">
    <location>
        <begin position="394"/>
        <end position="415"/>
    </location>
</feature>
<keyword evidence="8 11" id="KW-0472">Membrane</keyword>
<feature type="domain" description="Major facilitator superfamily (MFS) profile" evidence="12">
    <location>
        <begin position="36"/>
        <end position="446"/>
    </location>
</feature>
<dbReference type="PANTHER" id="PTHR43045">
    <property type="entry name" value="SHIKIMATE TRANSPORTER"/>
    <property type="match status" value="1"/>
</dbReference>
<dbReference type="KEGG" id="sbat:G4Z16_25420"/>
<keyword evidence="3" id="KW-0813">Transport</keyword>
<gene>
    <name evidence="13" type="ORF">G4Z16_25420</name>
</gene>
<reference evidence="14" key="1">
    <citation type="submission" date="2020-02" db="EMBL/GenBank/DDBJ databases">
        <title>Streptomyces sp. ASO4wet.</title>
        <authorList>
            <person name="Risdian C."/>
            <person name="Landwehr W."/>
            <person name="Schupp P."/>
            <person name="Wink J."/>
        </authorList>
    </citation>
    <scope>NUCLEOTIDE SEQUENCE [LARGE SCALE GENOMIC DNA]</scope>
    <source>
        <strain evidence="14">ASO4wet</strain>
    </source>
</reference>
<sequence>MRVSHVIAQLSPSTERREPLVTAQELTRTQSNPAKVAFASFIGTAIEWYDFFLFGAAATLVFNEQFFPTLSPAAGTLASFATFGVAFAARPLGGLVFGHFGDRAGRKKMLVFSLLLMGVGTVAIGLLPTYDQIGIAAPALLVVVRFIQGFAVGGEWGGAVLLAVEHAPPERKAFYGSWPQAGVPAGLVLSSSAFFAVELLPAESVADWGWRLPFLASVVLVALGLYIRLQVIESPDFVQVQEARSVSSFPLGDLLRHAKKPLLVGMFTQAAANVPFYVVTVFVLSYGPQELGVSRGVVLSCLILACVLDIFTIPYVAMLSDRFGKRNSLLAGSVYMAAIAFPFFWLFDSGSTPLILVAMILVVTVGHAVTYSAIAGFLAGLFQAEYRYTGASTAYQIGGMVTSGPAPFVAAALFAGAGESWVISAYIAGACVVTFLALLAVPSHHTEEQRRIS</sequence>
<feature type="transmembrane region" description="Helical" evidence="11">
    <location>
        <begin position="353"/>
        <end position="382"/>
    </location>
</feature>
<feature type="transmembrane region" description="Helical" evidence="11">
    <location>
        <begin position="262"/>
        <end position="284"/>
    </location>
</feature>
<feature type="transmembrane region" description="Helical" evidence="11">
    <location>
        <begin position="296"/>
        <end position="317"/>
    </location>
</feature>
<evidence type="ECO:0000313" key="13">
    <source>
        <dbReference type="EMBL" id="QPP09199.1"/>
    </source>
</evidence>
<keyword evidence="6" id="KW-0769">Symport</keyword>
<evidence type="ECO:0000256" key="2">
    <source>
        <dbReference type="ARBA" id="ARBA00008240"/>
    </source>
</evidence>
<dbReference type="Gene3D" id="1.20.1250.20">
    <property type="entry name" value="MFS general substrate transporter like domains"/>
    <property type="match status" value="2"/>
</dbReference>
<evidence type="ECO:0000256" key="11">
    <source>
        <dbReference type="SAM" id="Phobius"/>
    </source>
</evidence>
<evidence type="ECO:0000256" key="5">
    <source>
        <dbReference type="ARBA" id="ARBA00022692"/>
    </source>
</evidence>